<sequence length="493" mass="53746">MLMLENRSFDHMLGFSGVVGTDAATGARSTPDGLVGLLGVNTDPATGRAVVASTPADYFITAQDRDPGHEFANVVEQLCGPHVVYQPKAGYPPIDNSGFVSSYRATGSARPDRIMQCFAPAQLPVLNALAREFAVCDRWFSALPGPTWPNRLFVHAASSGGLDDSPSNWDKVAGYVLDGYHFDNGTIFDRLGDNHIPWEVVAGDEFPQVLALRGMGRNLLAGHFSRAATFGERLRDPGYRPRYVFIEPDYGDVLFGARDFRGGNSQHPLGDVTSGERLVKTVYEAIRNSPHWEHSVLVITYDEHGGFYDHVSPPPAVPPGDQISFPHNNHHDFTFDRLGVRVPAVVISPLIPRGTIDHTVYDHSSVLATVARLFGLRPLTHRDAAAHDLLHLLTLPEPRRDTPTTLPEPADSGISEPDDTAHATAPPAVADAVRSPAFWGAFAVAMRRHLTVAPAEHRHHIRQRASEVRDPAEALTLITQASAAVRAHRDNDS</sequence>
<keyword evidence="5" id="KW-1185">Reference proteome</keyword>
<dbReference type="InterPro" id="IPR007312">
    <property type="entry name" value="Phosphoesterase"/>
</dbReference>
<keyword evidence="1" id="KW-0378">Hydrolase</keyword>
<dbReference type="InterPro" id="IPR017850">
    <property type="entry name" value="Alkaline_phosphatase_core_sf"/>
</dbReference>
<organism evidence="4 5">
    <name type="scientific">Kutzneria buriramensis</name>
    <dbReference type="NCBI Taxonomy" id="1045776"/>
    <lineage>
        <taxon>Bacteria</taxon>
        <taxon>Bacillati</taxon>
        <taxon>Actinomycetota</taxon>
        <taxon>Actinomycetes</taxon>
        <taxon>Pseudonocardiales</taxon>
        <taxon>Pseudonocardiaceae</taxon>
        <taxon>Kutzneria</taxon>
    </lineage>
</organism>
<evidence type="ECO:0000313" key="4">
    <source>
        <dbReference type="EMBL" id="REH46088.1"/>
    </source>
</evidence>
<proteinExistence type="predicted"/>
<dbReference type="Pfam" id="PF04185">
    <property type="entry name" value="Phosphoesterase"/>
    <property type="match status" value="1"/>
</dbReference>
<dbReference type="EMBL" id="QUNO01000007">
    <property type="protein sequence ID" value="REH46088.1"/>
    <property type="molecule type" value="Genomic_DNA"/>
</dbReference>
<evidence type="ECO:0000313" key="5">
    <source>
        <dbReference type="Proteomes" id="UP000256269"/>
    </source>
</evidence>
<dbReference type="Gene3D" id="3.40.720.10">
    <property type="entry name" value="Alkaline Phosphatase, subunit A"/>
    <property type="match status" value="2"/>
</dbReference>
<keyword evidence="2" id="KW-0843">Virulence</keyword>
<dbReference type="RefSeq" id="WP_211353149.1">
    <property type="nucleotide sequence ID" value="NZ_CP144375.1"/>
</dbReference>
<gene>
    <name evidence="4" type="ORF">BCF44_107221</name>
</gene>
<protein>
    <submittedName>
        <fullName evidence="4">Phospholipase C</fullName>
    </submittedName>
</protein>
<dbReference type="AlphaFoldDB" id="A0A3E0HI51"/>
<dbReference type="GO" id="GO:0016788">
    <property type="term" value="F:hydrolase activity, acting on ester bonds"/>
    <property type="evidence" value="ECO:0007669"/>
    <property type="project" value="InterPro"/>
</dbReference>
<dbReference type="PANTHER" id="PTHR31956">
    <property type="entry name" value="NON-SPECIFIC PHOSPHOLIPASE C4-RELATED"/>
    <property type="match status" value="1"/>
</dbReference>
<dbReference type="Proteomes" id="UP000256269">
    <property type="component" value="Unassembled WGS sequence"/>
</dbReference>
<evidence type="ECO:0000256" key="2">
    <source>
        <dbReference type="ARBA" id="ARBA00023026"/>
    </source>
</evidence>
<accession>A0A3E0HI51</accession>
<evidence type="ECO:0000256" key="1">
    <source>
        <dbReference type="ARBA" id="ARBA00022801"/>
    </source>
</evidence>
<evidence type="ECO:0000256" key="3">
    <source>
        <dbReference type="SAM" id="MobiDB-lite"/>
    </source>
</evidence>
<dbReference type="GO" id="GO:0009395">
    <property type="term" value="P:phospholipid catabolic process"/>
    <property type="evidence" value="ECO:0007669"/>
    <property type="project" value="TreeGrafter"/>
</dbReference>
<reference evidence="4 5" key="1">
    <citation type="submission" date="2018-08" db="EMBL/GenBank/DDBJ databases">
        <title>Genomic Encyclopedia of Archaeal and Bacterial Type Strains, Phase II (KMG-II): from individual species to whole genera.</title>
        <authorList>
            <person name="Goeker M."/>
        </authorList>
    </citation>
    <scope>NUCLEOTIDE SEQUENCE [LARGE SCALE GENOMIC DNA]</scope>
    <source>
        <strain evidence="4 5">DSM 45791</strain>
    </source>
</reference>
<dbReference type="SUPFAM" id="SSF53649">
    <property type="entry name" value="Alkaline phosphatase-like"/>
    <property type="match status" value="1"/>
</dbReference>
<name>A0A3E0HI51_9PSEU</name>
<feature type="region of interest" description="Disordered" evidence="3">
    <location>
        <begin position="397"/>
        <end position="423"/>
    </location>
</feature>
<dbReference type="PANTHER" id="PTHR31956:SF2">
    <property type="entry name" value="NON-SPECIFIC PHOSPHOLIPASE C6"/>
    <property type="match status" value="1"/>
</dbReference>
<comment type="caution">
    <text evidence="4">The sequence shown here is derived from an EMBL/GenBank/DDBJ whole genome shotgun (WGS) entry which is preliminary data.</text>
</comment>